<dbReference type="Proteomes" id="UP000593564">
    <property type="component" value="Unassembled WGS sequence"/>
</dbReference>
<proteinExistence type="predicted"/>
<feature type="region of interest" description="Disordered" evidence="1">
    <location>
        <begin position="30"/>
        <end position="55"/>
    </location>
</feature>
<reference evidence="3" key="1">
    <citation type="journal article" date="2020" name="Nat. Commun.">
        <title>Genome assembly of wild tea tree DASZ reveals pedigree and selection history of tea varieties.</title>
        <authorList>
            <person name="Zhang W."/>
            <person name="Zhang Y."/>
            <person name="Qiu H."/>
            <person name="Guo Y."/>
            <person name="Wan H."/>
            <person name="Zhang X."/>
            <person name="Scossa F."/>
            <person name="Alseekh S."/>
            <person name="Zhang Q."/>
            <person name="Wang P."/>
            <person name="Xu L."/>
            <person name="Schmidt M.H."/>
            <person name="Jia X."/>
            <person name="Li D."/>
            <person name="Zhu A."/>
            <person name="Guo F."/>
            <person name="Chen W."/>
            <person name="Ni D."/>
            <person name="Usadel B."/>
            <person name="Fernie A.R."/>
            <person name="Wen W."/>
        </authorList>
    </citation>
    <scope>NUCLEOTIDE SEQUENCE [LARGE SCALE GENOMIC DNA]</scope>
    <source>
        <strain evidence="3">cv. G240</strain>
    </source>
</reference>
<dbReference type="AlphaFoldDB" id="A0A7J7HS78"/>
<comment type="caution">
    <text evidence="2">The sequence shown here is derived from an EMBL/GenBank/DDBJ whole genome shotgun (WGS) entry which is preliminary data.</text>
</comment>
<feature type="compositionally biased region" description="Basic and acidic residues" evidence="1">
    <location>
        <begin position="31"/>
        <end position="52"/>
    </location>
</feature>
<organism evidence="2 3">
    <name type="scientific">Camellia sinensis</name>
    <name type="common">Tea plant</name>
    <name type="synonym">Thea sinensis</name>
    <dbReference type="NCBI Taxonomy" id="4442"/>
    <lineage>
        <taxon>Eukaryota</taxon>
        <taxon>Viridiplantae</taxon>
        <taxon>Streptophyta</taxon>
        <taxon>Embryophyta</taxon>
        <taxon>Tracheophyta</taxon>
        <taxon>Spermatophyta</taxon>
        <taxon>Magnoliopsida</taxon>
        <taxon>eudicotyledons</taxon>
        <taxon>Gunneridae</taxon>
        <taxon>Pentapetalae</taxon>
        <taxon>asterids</taxon>
        <taxon>Ericales</taxon>
        <taxon>Theaceae</taxon>
        <taxon>Camellia</taxon>
    </lineage>
</organism>
<evidence type="ECO:0000256" key="1">
    <source>
        <dbReference type="SAM" id="MobiDB-lite"/>
    </source>
</evidence>
<accession>A0A7J7HS78</accession>
<evidence type="ECO:0000313" key="3">
    <source>
        <dbReference type="Proteomes" id="UP000593564"/>
    </source>
</evidence>
<reference evidence="2 3" key="2">
    <citation type="submission" date="2020-07" db="EMBL/GenBank/DDBJ databases">
        <title>Genome assembly of wild tea tree DASZ reveals pedigree and selection history of tea varieties.</title>
        <authorList>
            <person name="Zhang W."/>
        </authorList>
    </citation>
    <scope>NUCLEOTIDE SEQUENCE [LARGE SCALE GENOMIC DNA]</scope>
    <source>
        <strain evidence="3">cv. G240</strain>
        <tissue evidence="2">Leaf</tissue>
    </source>
</reference>
<protein>
    <submittedName>
        <fullName evidence="2">Uncharacterized protein</fullName>
    </submittedName>
</protein>
<gene>
    <name evidence="2" type="ORF">HYC85_007762</name>
</gene>
<keyword evidence="3" id="KW-1185">Reference proteome</keyword>
<sequence>MTIEPTDATMLYFCSELRFHIEILSSCGDGTEAKMTDPDKGSEVDTTERVEDSGEGLAAKRHIEELEDVGFSIVGRGFG</sequence>
<name>A0A7J7HS78_CAMSI</name>
<dbReference type="EMBL" id="JACBKZ010000003">
    <property type="protein sequence ID" value="KAF5954906.1"/>
    <property type="molecule type" value="Genomic_DNA"/>
</dbReference>
<evidence type="ECO:0000313" key="2">
    <source>
        <dbReference type="EMBL" id="KAF5954906.1"/>
    </source>
</evidence>